<dbReference type="InterPro" id="IPR058346">
    <property type="entry name" value="DUF8033"/>
</dbReference>
<dbReference type="EMBL" id="JF974306">
    <property type="protein sequence ID" value="AGF91311.1"/>
    <property type="molecule type" value="Genomic_DNA"/>
</dbReference>
<dbReference type="Pfam" id="PF26096">
    <property type="entry name" value="DUF8033"/>
    <property type="match status" value="1"/>
</dbReference>
<protein>
    <recommendedName>
        <fullName evidence="1">DUF8033 domain-containing protein</fullName>
    </recommendedName>
</protein>
<sequence length="77" mass="8701">MRLTPIAANQTEIETADARIFFSYSTPVAAYIFGEGFVRSEEFFSVTTSRHINKWIGVDSKSDDIKRVPQSRLESLA</sequence>
<name>M1NWR5_9CAUD</name>
<reference evidence="2 3" key="1">
    <citation type="submission" date="2010-12" db="EMBL/GenBank/DDBJ databases">
        <title>The Genome Sequence of Cyanophage P-SS1.</title>
        <authorList>
            <consortium name="The Broad Institute Genome Sequencing Platform"/>
            <person name="Henn M.R."/>
            <person name="Sullivan M.S."/>
            <person name="Osburne M.S."/>
            <person name="Levin J."/>
            <person name="Malboeuf C."/>
            <person name="Casali M."/>
            <person name="Russ C."/>
            <person name="Lennon N."/>
            <person name="Chapman S.B."/>
            <person name="Erlich R."/>
            <person name="Young S.K."/>
            <person name="Yandava C."/>
            <person name="Zeng Q."/>
            <person name="Alvarado L."/>
            <person name="Anderson S."/>
            <person name="Berlin A."/>
            <person name="Chen Z."/>
            <person name="Freedman E."/>
            <person name="Gellesch M."/>
            <person name="Goldberg J."/>
            <person name="Green L."/>
            <person name="Griggs A."/>
            <person name="Gujja S."/>
            <person name="Heilman E.R."/>
            <person name="Heiman D."/>
            <person name="Hollinger A."/>
            <person name="Howarth C."/>
            <person name="Larson L."/>
            <person name="Mehta T."/>
            <person name="Pearson M."/>
            <person name="Roberts A."/>
            <person name="Ryan E."/>
            <person name="Saif S."/>
            <person name="Shea T."/>
            <person name="Shenoy N."/>
            <person name="Sisk P."/>
            <person name="Stolte C."/>
            <person name="Sykes S."/>
            <person name="White J."/>
            <person name="Yu Q."/>
            <person name="Coleman M.L."/>
            <person name="Huang K.H."/>
            <person name="Weigele P.R."/>
            <person name="DeFrancesco A.S."/>
            <person name="Kern S.E."/>
            <person name="Thompson L.R."/>
            <person name="Fu R."/>
            <person name="Hombeck B."/>
            <person name="Chisholm S.W."/>
            <person name="Haas B."/>
            <person name="Nusbaum C."/>
            <person name="Birren B."/>
        </authorList>
    </citation>
    <scope>NUCLEOTIDE SEQUENCE [LARGE SCALE GENOMIC DNA]</scope>
    <source>
        <strain evidence="2 3">P-SS1</strain>
    </source>
</reference>
<evidence type="ECO:0000313" key="3">
    <source>
        <dbReference type="Proteomes" id="UP000502917"/>
    </source>
</evidence>
<evidence type="ECO:0000313" key="2">
    <source>
        <dbReference type="EMBL" id="AGF91311.1"/>
    </source>
</evidence>
<dbReference type="Proteomes" id="UP000502917">
    <property type="component" value="Segment"/>
</dbReference>
<evidence type="ECO:0000259" key="1">
    <source>
        <dbReference type="Pfam" id="PF26096"/>
    </source>
</evidence>
<accession>M1NWR5</accession>
<organism evidence="2 3">
    <name type="scientific">Cyanophage P-SS1</name>
    <dbReference type="NCBI Taxonomy" id="889957"/>
    <lineage>
        <taxon>Viruses</taxon>
        <taxon>Duplodnaviria</taxon>
        <taxon>Heunggongvirae</taxon>
        <taxon>Uroviricota</taxon>
        <taxon>Caudoviricetes</taxon>
        <taxon>Pantevenvirales</taxon>
        <taxon>Kyanoviridae</taxon>
        <taxon>Ronodorvirus</taxon>
        <taxon>Ronodorvirus ssm4</taxon>
    </lineage>
</organism>
<feature type="domain" description="DUF8033" evidence="1">
    <location>
        <begin position="1"/>
        <end position="64"/>
    </location>
</feature>
<proteinExistence type="predicted"/>
<gene>
    <name evidence="2" type="ORF">CPYG_00016</name>
</gene>